<dbReference type="RefSeq" id="XP_038791434.1">
    <property type="nucleotide sequence ID" value="XM_038925578.1"/>
</dbReference>
<comment type="similarity">
    <text evidence="1">Belongs to the short-chain dehydrogenases/reductases (SDR) family.</text>
</comment>
<dbReference type="PANTHER" id="PTHR43544">
    <property type="entry name" value="SHORT-CHAIN DEHYDROGENASE/REDUCTASE"/>
    <property type="match status" value="1"/>
</dbReference>
<protein>
    <submittedName>
        <fullName evidence="3">Phosphoric diester hydrolase</fullName>
    </submittedName>
</protein>
<sequence length="684" mass="75949">MAPYSEKEVVLITGATNGIGLDTAIYIASASPNYHVIIGARNLSKGGTVLKELQAKPDIQGTLSLVQLDANDDTSIEAAAKKVEQNFGHLDVLINNAGVCPERDGTWPNRELMRTIFETNVFGATLITQAFIPLMKHSSNPRIINVSSSLGSIGAISDHSGSYSGVKYPGYRMSKAALNMLTAYQYYQLKPDGFKVWTYCPGFVVTDLGGDREQRVENGVESSETSAKGLLEIVQGERDAEVGGFIAKYGQKHHWYSSARHRMLNSMGRMAYKCRALLLAAFMCILSVFILYTDFAYKGTSNMMGPLTSASIMLFAQSALASKSDIRFNHIQVIGTHNSYHREVSLAERPVFEKYVPSPEDYYYSHAELDNQLEYQSVRSFELDLHSDEKGGLYYPPVIWTLSNLTNTSTPYDGNVLKRPGIKASCVFHVTDFDPDSVCHTFIDCLKQLKSWSDANPRHVPITIDLELKTDAPACQLGGVCPGEATNWTLPRLLNVDAEILSVFPKEQLIRPDDVRKNGLTLEQSVLQHGWPKLKDVRGRLMFFFDNDPKPTDPNSPRELYLAGAPSLQNRTVFTNALEGSPDAAFIKHNEPRGNDTAEIQRLVKKGYLIRTRADVPLDTILNRTTEMRESAFESGAQIVSTDFPAWGMSSRWGWDYVARLPGRLAARCNPVTAPEGCKDKDLE</sequence>
<dbReference type="InterPro" id="IPR017946">
    <property type="entry name" value="PLC-like_Pdiesterase_TIM-brl"/>
</dbReference>
<dbReference type="InterPro" id="IPR002347">
    <property type="entry name" value="SDR_fam"/>
</dbReference>
<dbReference type="GO" id="GO:0019748">
    <property type="term" value="P:secondary metabolic process"/>
    <property type="evidence" value="ECO:0007669"/>
    <property type="project" value="TreeGrafter"/>
</dbReference>
<keyword evidence="3" id="KW-0378">Hydrolase</keyword>
<dbReference type="Gene3D" id="3.20.20.190">
    <property type="entry name" value="Phosphatidylinositol (PI) phosphodiesterase"/>
    <property type="match status" value="1"/>
</dbReference>
<evidence type="ECO:0000313" key="4">
    <source>
        <dbReference type="Proteomes" id="UP000596902"/>
    </source>
</evidence>
<dbReference type="GO" id="GO:0006629">
    <property type="term" value="P:lipid metabolic process"/>
    <property type="evidence" value="ECO:0007669"/>
    <property type="project" value="InterPro"/>
</dbReference>
<reference evidence="3" key="1">
    <citation type="submission" date="2020-01" db="EMBL/GenBank/DDBJ databases">
        <authorList>
            <person name="Feng Z.H.Z."/>
        </authorList>
    </citation>
    <scope>NUCLEOTIDE SEQUENCE</scope>
    <source>
        <strain evidence="3">CBS107.38</strain>
    </source>
</reference>
<dbReference type="PRINTS" id="PR00081">
    <property type="entry name" value="GDHRDH"/>
</dbReference>
<reference evidence="3" key="2">
    <citation type="submission" date="2020-08" db="EMBL/GenBank/DDBJ databases">
        <title>Draft Genome Sequence of Cumin Blight Pathogen Alternaria burnsii.</title>
        <authorList>
            <person name="Feng Z."/>
        </authorList>
    </citation>
    <scope>NUCLEOTIDE SEQUENCE</scope>
    <source>
        <strain evidence="3">CBS107.38</strain>
    </source>
</reference>
<comment type="caution">
    <text evidence="3">The sequence shown here is derived from an EMBL/GenBank/DDBJ whole genome shotgun (WGS) entry which is preliminary data.</text>
</comment>
<dbReference type="Pfam" id="PF16670">
    <property type="entry name" value="PI-PLC-C1"/>
    <property type="match status" value="1"/>
</dbReference>
<dbReference type="GeneID" id="62198756"/>
<evidence type="ECO:0000256" key="2">
    <source>
        <dbReference type="SAM" id="Phobius"/>
    </source>
</evidence>
<name>A0A8H7BCG6_9PLEO</name>
<accession>A0A8H7BCG6</accession>
<dbReference type="InterPro" id="IPR036291">
    <property type="entry name" value="NAD(P)-bd_dom_sf"/>
</dbReference>
<dbReference type="GO" id="GO:0008081">
    <property type="term" value="F:phosphoric diester hydrolase activity"/>
    <property type="evidence" value="ECO:0007669"/>
    <property type="project" value="InterPro"/>
</dbReference>
<dbReference type="GO" id="GO:0005737">
    <property type="term" value="C:cytoplasm"/>
    <property type="evidence" value="ECO:0007669"/>
    <property type="project" value="TreeGrafter"/>
</dbReference>
<keyword evidence="4" id="KW-1185">Reference proteome</keyword>
<feature type="transmembrane region" description="Helical" evidence="2">
    <location>
        <begin position="276"/>
        <end position="297"/>
    </location>
</feature>
<keyword evidence="2" id="KW-0812">Transmembrane</keyword>
<dbReference type="Pfam" id="PF00106">
    <property type="entry name" value="adh_short"/>
    <property type="match status" value="1"/>
</dbReference>
<dbReference type="AlphaFoldDB" id="A0A8H7BCG6"/>
<evidence type="ECO:0000313" key="3">
    <source>
        <dbReference type="EMBL" id="KAF7681555.1"/>
    </source>
</evidence>
<dbReference type="SUPFAM" id="SSF51735">
    <property type="entry name" value="NAD(P)-binding Rossmann-fold domains"/>
    <property type="match status" value="1"/>
</dbReference>
<dbReference type="CDD" id="cd08589">
    <property type="entry name" value="PI-PLCc_SaPLC1_like"/>
    <property type="match status" value="1"/>
</dbReference>
<dbReference type="InterPro" id="IPR032075">
    <property type="entry name" value="PI-PLC-C1"/>
</dbReference>
<dbReference type="GO" id="GO:0016491">
    <property type="term" value="F:oxidoreductase activity"/>
    <property type="evidence" value="ECO:0007669"/>
    <property type="project" value="TreeGrafter"/>
</dbReference>
<dbReference type="Gene3D" id="3.40.50.720">
    <property type="entry name" value="NAD(P)-binding Rossmann-like Domain"/>
    <property type="match status" value="1"/>
</dbReference>
<proteinExistence type="inferred from homology"/>
<dbReference type="Proteomes" id="UP000596902">
    <property type="component" value="Unassembled WGS sequence"/>
</dbReference>
<keyword evidence="2" id="KW-1133">Transmembrane helix</keyword>
<evidence type="ECO:0000256" key="1">
    <source>
        <dbReference type="ARBA" id="ARBA00006484"/>
    </source>
</evidence>
<organism evidence="3 4">
    <name type="scientific">Alternaria burnsii</name>
    <dbReference type="NCBI Taxonomy" id="1187904"/>
    <lineage>
        <taxon>Eukaryota</taxon>
        <taxon>Fungi</taxon>
        <taxon>Dikarya</taxon>
        <taxon>Ascomycota</taxon>
        <taxon>Pezizomycotina</taxon>
        <taxon>Dothideomycetes</taxon>
        <taxon>Pleosporomycetidae</taxon>
        <taxon>Pleosporales</taxon>
        <taxon>Pleosporineae</taxon>
        <taxon>Pleosporaceae</taxon>
        <taxon>Alternaria</taxon>
        <taxon>Alternaria sect. Alternaria</taxon>
    </lineage>
</organism>
<dbReference type="PANTHER" id="PTHR43544:SF32">
    <property type="entry name" value="CHAIN DEHYDROGENASE, PUTATIVE (AFU_ORTHOLOGUE AFUA_5G01530)-RELATED"/>
    <property type="match status" value="1"/>
</dbReference>
<dbReference type="InterPro" id="IPR051468">
    <property type="entry name" value="Fungal_SecMetab_SDRs"/>
</dbReference>
<dbReference type="SUPFAM" id="SSF51695">
    <property type="entry name" value="PLC-like phosphodiesterases"/>
    <property type="match status" value="1"/>
</dbReference>
<keyword evidence="2" id="KW-0472">Membrane</keyword>
<gene>
    <name evidence="3" type="ORF">GT037_000531</name>
</gene>
<dbReference type="EMBL" id="JAAABM010000001">
    <property type="protein sequence ID" value="KAF7681555.1"/>
    <property type="molecule type" value="Genomic_DNA"/>
</dbReference>